<dbReference type="Proteomes" id="UP000179807">
    <property type="component" value="Unassembled WGS sequence"/>
</dbReference>
<keyword evidence="1" id="KW-0812">Transmembrane</keyword>
<feature type="transmembrane region" description="Helical" evidence="1">
    <location>
        <begin position="474"/>
        <end position="502"/>
    </location>
</feature>
<evidence type="ECO:0000313" key="2">
    <source>
        <dbReference type="EMBL" id="OHT09876.1"/>
    </source>
</evidence>
<dbReference type="GeneID" id="94826586"/>
<dbReference type="VEuPathDB" id="TrichDB:TRFO_04412"/>
<name>A0A1J4KJ68_9EUKA</name>
<feature type="transmembrane region" description="Helical" evidence="1">
    <location>
        <begin position="400"/>
        <end position="420"/>
    </location>
</feature>
<accession>A0A1J4KJ68</accession>
<keyword evidence="3" id="KW-1185">Reference proteome</keyword>
<organism evidence="2 3">
    <name type="scientific">Tritrichomonas foetus</name>
    <dbReference type="NCBI Taxonomy" id="1144522"/>
    <lineage>
        <taxon>Eukaryota</taxon>
        <taxon>Metamonada</taxon>
        <taxon>Parabasalia</taxon>
        <taxon>Tritrichomonadida</taxon>
        <taxon>Tritrichomonadidae</taxon>
        <taxon>Tritrichomonas</taxon>
    </lineage>
</organism>
<keyword evidence="1" id="KW-1133">Transmembrane helix</keyword>
<gene>
    <name evidence="2" type="ORF">TRFO_04412</name>
</gene>
<sequence>MLSFCFFYFSLSSTPNLNISIGFINIDSNPFLAQTIPMLNTSLMDSPDVRYSIFESQIMLHFPEGENPSHINLTSVFLDGENYNRTLPYVKFDSFFRVSINGHVKRVRLIDQSTNDFYIFNKFRITVSDKFSNSDPTFLVKEEDSVPFKINTFVNTTFSLYISSFDNPPPESDYTNLAVLFCVLVSFVSVAILFKYFQSKSPVISIIKFSDMWRLNLFINNHFLAAGISGSYILTIILSLSFFTHSITDFFRFLNILVLIAPVMAYFRIHAASYLSQSVFVGDEFAIVLACLNIILTPILAVSYSLSLLFRSNTGLDLLTNVFLAIFSCSTSSLITLAFSSLVYYYTPKSPIRTNKLRIPTFTIPSFSQILLMIGTSFTLFLVLRPALDQIYLSVFSDSYFESFTTLLYFLLYISLVTMVSTFKTYKEVFKFDNSWQSLHFTFHIIVAVFAVAYLSLDIIIVQKYIYNIQSLCYSLGFLAIIFMMISVIGAGLSFLVAFLFVSSVFHPANISQD</sequence>
<feature type="transmembrane region" description="Helical" evidence="1">
    <location>
        <begin position="177"/>
        <end position="197"/>
    </location>
</feature>
<evidence type="ECO:0000256" key="1">
    <source>
        <dbReference type="SAM" id="Phobius"/>
    </source>
</evidence>
<evidence type="ECO:0000313" key="3">
    <source>
        <dbReference type="Proteomes" id="UP000179807"/>
    </source>
</evidence>
<feature type="transmembrane region" description="Helical" evidence="1">
    <location>
        <begin position="287"/>
        <end position="310"/>
    </location>
</feature>
<feature type="transmembrane region" description="Helical" evidence="1">
    <location>
        <begin position="218"/>
        <end position="244"/>
    </location>
</feature>
<dbReference type="EMBL" id="MLAK01000627">
    <property type="protein sequence ID" value="OHT09876.1"/>
    <property type="molecule type" value="Genomic_DNA"/>
</dbReference>
<dbReference type="AlphaFoldDB" id="A0A1J4KJ68"/>
<feature type="transmembrane region" description="Helical" evidence="1">
    <location>
        <begin position="441"/>
        <end position="462"/>
    </location>
</feature>
<reference evidence="2" key="1">
    <citation type="submission" date="2016-10" db="EMBL/GenBank/DDBJ databases">
        <authorList>
            <person name="Benchimol M."/>
            <person name="Almeida L.G."/>
            <person name="Vasconcelos A.T."/>
            <person name="Perreira-Neves A."/>
            <person name="Rosa I.A."/>
            <person name="Tasca T."/>
            <person name="Bogo M.R."/>
            <person name="de Souza W."/>
        </authorList>
    </citation>
    <scope>NUCLEOTIDE SEQUENCE [LARGE SCALE GENOMIC DNA]</scope>
    <source>
        <strain evidence="2">K</strain>
    </source>
</reference>
<comment type="caution">
    <text evidence="2">The sequence shown here is derived from an EMBL/GenBank/DDBJ whole genome shotgun (WGS) entry which is preliminary data.</text>
</comment>
<feature type="transmembrane region" description="Helical" evidence="1">
    <location>
        <begin position="250"/>
        <end position="267"/>
    </location>
</feature>
<protein>
    <submittedName>
        <fullName evidence="2">Uncharacterized protein</fullName>
    </submittedName>
</protein>
<feature type="transmembrane region" description="Helical" evidence="1">
    <location>
        <begin position="322"/>
        <end position="346"/>
    </location>
</feature>
<feature type="transmembrane region" description="Helical" evidence="1">
    <location>
        <begin position="367"/>
        <end position="388"/>
    </location>
</feature>
<dbReference type="RefSeq" id="XP_068363012.1">
    <property type="nucleotide sequence ID" value="XM_068491882.1"/>
</dbReference>
<proteinExistence type="predicted"/>
<keyword evidence="1" id="KW-0472">Membrane</keyword>